<dbReference type="AlphaFoldDB" id="A0A6M0K2Z5"/>
<dbReference type="EMBL" id="JAAIJQ010000074">
    <property type="protein sequence ID" value="NEV64090.1"/>
    <property type="molecule type" value="Genomic_DNA"/>
</dbReference>
<sequence length="149" mass="16304">MYTDDDAYFPRQLDAAIRLAEHGTVTDAPCVAIGVGRDGLLVRGGPSLPLGCNVQVTLMGDHRERLTIGCVSAGAKSGDQLLRYDGLSFDDRASLEELIRPHWDGVDLFDGLMTMACLYGPSTLKDWLCMTSLLERLQPRVARRPSHTA</sequence>
<name>A0A6M0K2Z5_9GAMM</name>
<evidence type="ECO:0000313" key="2">
    <source>
        <dbReference type="Proteomes" id="UP000483379"/>
    </source>
</evidence>
<proteinExistence type="predicted"/>
<keyword evidence="2" id="KW-1185">Reference proteome</keyword>
<accession>A0A6M0K2Z5</accession>
<evidence type="ECO:0000313" key="1">
    <source>
        <dbReference type="EMBL" id="NEV64090.1"/>
    </source>
</evidence>
<comment type="caution">
    <text evidence="1">The sequence shown here is derived from an EMBL/GenBank/DDBJ whole genome shotgun (WGS) entry which is preliminary data.</text>
</comment>
<gene>
    <name evidence="1" type="ORF">G3446_19750</name>
</gene>
<dbReference type="Proteomes" id="UP000483379">
    <property type="component" value="Unassembled WGS sequence"/>
</dbReference>
<organism evidence="1 2">
    <name type="scientific">Thiorhodococcus minor</name>
    <dbReference type="NCBI Taxonomy" id="57489"/>
    <lineage>
        <taxon>Bacteria</taxon>
        <taxon>Pseudomonadati</taxon>
        <taxon>Pseudomonadota</taxon>
        <taxon>Gammaproteobacteria</taxon>
        <taxon>Chromatiales</taxon>
        <taxon>Chromatiaceae</taxon>
        <taxon>Thiorhodococcus</taxon>
    </lineage>
</organism>
<reference evidence="1 2" key="1">
    <citation type="submission" date="2020-02" db="EMBL/GenBank/DDBJ databases">
        <title>Genome sequences of Thiorhodococcus mannitoliphagus and Thiorhodococcus minor, purple sulfur photosynthetic bacteria in the gammaproteobacterial family, Chromatiaceae.</title>
        <authorList>
            <person name="Aviles F.A."/>
            <person name="Meyer T.E."/>
            <person name="Kyndt J.A."/>
        </authorList>
    </citation>
    <scope>NUCLEOTIDE SEQUENCE [LARGE SCALE GENOMIC DNA]</scope>
    <source>
        <strain evidence="1 2">DSM 11518</strain>
    </source>
</reference>
<dbReference type="RefSeq" id="WP_164454624.1">
    <property type="nucleotide sequence ID" value="NZ_JAAIJQ010000074.1"/>
</dbReference>
<protein>
    <submittedName>
        <fullName evidence="1">Uncharacterized protein</fullName>
    </submittedName>
</protein>